<comment type="caution">
    <text evidence="1">The sequence shown here is derived from an EMBL/GenBank/DDBJ whole genome shotgun (WGS) entry which is preliminary data.</text>
</comment>
<keyword evidence="3" id="KW-0489">Methyltransferase</keyword>
<reference evidence="1" key="1">
    <citation type="submission" date="2022-10" db="EMBL/GenBank/DDBJ databases">
        <authorList>
            <person name="Chen Y."/>
            <person name="Dougan E. K."/>
            <person name="Chan C."/>
            <person name="Rhodes N."/>
            <person name="Thang M."/>
        </authorList>
    </citation>
    <scope>NUCLEOTIDE SEQUENCE</scope>
</reference>
<dbReference type="OrthoDB" id="407325at2759"/>
<dbReference type="EMBL" id="CAMXCT030006112">
    <property type="protein sequence ID" value="CAL4801253.1"/>
    <property type="molecule type" value="Genomic_DNA"/>
</dbReference>
<keyword evidence="4" id="KW-1185">Reference proteome</keyword>
<evidence type="ECO:0000313" key="1">
    <source>
        <dbReference type="EMBL" id="CAI4013941.1"/>
    </source>
</evidence>
<evidence type="ECO:0000313" key="2">
    <source>
        <dbReference type="EMBL" id="CAL1167316.1"/>
    </source>
</evidence>
<name>A0A9P1DPK3_9DINO</name>
<sequence length="78" mass="8772">MQTLQELCRRQRRPGSPMKIVFAGQVRSGRQESQVVDNVADRLGYVQVPLSLDPSWFSTSSPLLADAKYRIIRLEPAG</sequence>
<dbReference type="GO" id="GO:0032259">
    <property type="term" value="P:methylation"/>
    <property type="evidence" value="ECO:0007669"/>
    <property type="project" value="UniProtKB-KW"/>
</dbReference>
<dbReference type="AlphaFoldDB" id="A0A9P1DPK3"/>
<protein>
    <submittedName>
        <fullName evidence="3">Protein-lysine methyltransferase METTL21B</fullName>
    </submittedName>
</protein>
<evidence type="ECO:0000313" key="4">
    <source>
        <dbReference type="Proteomes" id="UP001152797"/>
    </source>
</evidence>
<gene>
    <name evidence="1" type="ORF">C1SCF055_LOCUS38878</name>
</gene>
<reference evidence="2" key="2">
    <citation type="submission" date="2024-04" db="EMBL/GenBank/DDBJ databases">
        <authorList>
            <person name="Chen Y."/>
            <person name="Shah S."/>
            <person name="Dougan E. K."/>
            <person name="Thang M."/>
            <person name="Chan C."/>
        </authorList>
    </citation>
    <scope>NUCLEOTIDE SEQUENCE [LARGE SCALE GENOMIC DNA]</scope>
</reference>
<dbReference type="Proteomes" id="UP001152797">
    <property type="component" value="Unassembled WGS sequence"/>
</dbReference>
<dbReference type="GO" id="GO:0008168">
    <property type="term" value="F:methyltransferase activity"/>
    <property type="evidence" value="ECO:0007669"/>
    <property type="project" value="UniProtKB-KW"/>
</dbReference>
<dbReference type="EMBL" id="CAMXCT020006112">
    <property type="protein sequence ID" value="CAL1167316.1"/>
    <property type="molecule type" value="Genomic_DNA"/>
</dbReference>
<dbReference type="EMBL" id="CAMXCT010006112">
    <property type="protein sequence ID" value="CAI4013941.1"/>
    <property type="molecule type" value="Genomic_DNA"/>
</dbReference>
<keyword evidence="3" id="KW-0808">Transferase</keyword>
<accession>A0A9P1DPK3</accession>
<proteinExistence type="predicted"/>
<organism evidence="1">
    <name type="scientific">Cladocopium goreaui</name>
    <dbReference type="NCBI Taxonomy" id="2562237"/>
    <lineage>
        <taxon>Eukaryota</taxon>
        <taxon>Sar</taxon>
        <taxon>Alveolata</taxon>
        <taxon>Dinophyceae</taxon>
        <taxon>Suessiales</taxon>
        <taxon>Symbiodiniaceae</taxon>
        <taxon>Cladocopium</taxon>
    </lineage>
</organism>
<evidence type="ECO:0000313" key="3">
    <source>
        <dbReference type="EMBL" id="CAL4801253.1"/>
    </source>
</evidence>